<dbReference type="HOGENOM" id="CLU_2306487_0_0_1"/>
<dbReference type="AlphaFoldDB" id="A0A0C2XJK7"/>
<evidence type="ECO:0000313" key="3">
    <source>
        <dbReference type="Proteomes" id="UP000053424"/>
    </source>
</evidence>
<proteinExistence type="predicted"/>
<organism evidence="2 3">
    <name type="scientific">Hebeloma cylindrosporum</name>
    <dbReference type="NCBI Taxonomy" id="76867"/>
    <lineage>
        <taxon>Eukaryota</taxon>
        <taxon>Fungi</taxon>
        <taxon>Dikarya</taxon>
        <taxon>Basidiomycota</taxon>
        <taxon>Agaricomycotina</taxon>
        <taxon>Agaricomycetes</taxon>
        <taxon>Agaricomycetidae</taxon>
        <taxon>Agaricales</taxon>
        <taxon>Agaricineae</taxon>
        <taxon>Hymenogastraceae</taxon>
        <taxon>Hebeloma</taxon>
    </lineage>
</organism>
<feature type="signal peptide" evidence="1">
    <location>
        <begin position="1"/>
        <end position="19"/>
    </location>
</feature>
<evidence type="ECO:0000256" key="1">
    <source>
        <dbReference type="SAM" id="SignalP"/>
    </source>
</evidence>
<accession>A0A0C2XJK7</accession>
<keyword evidence="3" id="KW-1185">Reference proteome</keyword>
<evidence type="ECO:0000313" key="2">
    <source>
        <dbReference type="EMBL" id="KIM37978.1"/>
    </source>
</evidence>
<dbReference type="EMBL" id="KN831793">
    <property type="protein sequence ID" value="KIM37978.1"/>
    <property type="molecule type" value="Genomic_DNA"/>
</dbReference>
<keyword evidence="1" id="KW-0732">Signal</keyword>
<gene>
    <name evidence="2" type="ORF">M413DRAFT_448028</name>
</gene>
<reference evidence="3" key="2">
    <citation type="submission" date="2015-01" db="EMBL/GenBank/DDBJ databases">
        <title>Evolutionary Origins and Diversification of the Mycorrhizal Mutualists.</title>
        <authorList>
            <consortium name="DOE Joint Genome Institute"/>
            <consortium name="Mycorrhizal Genomics Consortium"/>
            <person name="Kohler A."/>
            <person name="Kuo A."/>
            <person name="Nagy L.G."/>
            <person name="Floudas D."/>
            <person name="Copeland A."/>
            <person name="Barry K.W."/>
            <person name="Cichocki N."/>
            <person name="Veneault-Fourrey C."/>
            <person name="LaButti K."/>
            <person name="Lindquist E.A."/>
            <person name="Lipzen A."/>
            <person name="Lundell T."/>
            <person name="Morin E."/>
            <person name="Murat C."/>
            <person name="Riley R."/>
            <person name="Ohm R."/>
            <person name="Sun H."/>
            <person name="Tunlid A."/>
            <person name="Henrissat B."/>
            <person name="Grigoriev I.V."/>
            <person name="Hibbett D.S."/>
            <person name="Martin F."/>
        </authorList>
    </citation>
    <scope>NUCLEOTIDE SEQUENCE [LARGE SCALE GENOMIC DNA]</scope>
    <source>
        <strain evidence="3">h7</strain>
    </source>
</reference>
<dbReference type="Proteomes" id="UP000053424">
    <property type="component" value="Unassembled WGS sequence"/>
</dbReference>
<sequence>MVALKAIFLTIASVVAVNADWHISFTYADGGQIESHGFFNSGCINFSKTNSEITTVYFDNNINTDTLELYVGADCRDLAYTAGPGSSNVPDKKYISYKVY</sequence>
<protein>
    <submittedName>
        <fullName evidence="2">Uncharacterized protein</fullName>
    </submittedName>
</protein>
<reference evidence="2 3" key="1">
    <citation type="submission" date="2014-04" db="EMBL/GenBank/DDBJ databases">
        <authorList>
            <consortium name="DOE Joint Genome Institute"/>
            <person name="Kuo A."/>
            <person name="Gay G."/>
            <person name="Dore J."/>
            <person name="Kohler A."/>
            <person name="Nagy L.G."/>
            <person name="Floudas D."/>
            <person name="Copeland A."/>
            <person name="Barry K.W."/>
            <person name="Cichocki N."/>
            <person name="Veneault-Fourrey C."/>
            <person name="LaButti K."/>
            <person name="Lindquist E.A."/>
            <person name="Lipzen A."/>
            <person name="Lundell T."/>
            <person name="Morin E."/>
            <person name="Murat C."/>
            <person name="Sun H."/>
            <person name="Tunlid A."/>
            <person name="Henrissat B."/>
            <person name="Grigoriev I.V."/>
            <person name="Hibbett D.S."/>
            <person name="Martin F."/>
            <person name="Nordberg H.P."/>
            <person name="Cantor M.N."/>
            <person name="Hua S.X."/>
        </authorList>
    </citation>
    <scope>NUCLEOTIDE SEQUENCE [LARGE SCALE GENOMIC DNA]</scope>
    <source>
        <strain evidence="3">h7</strain>
    </source>
</reference>
<dbReference type="OrthoDB" id="5361929at2759"/>
<feature type="chain" id="PRO_5002174246" evidence="1">
    <location>
        <begin position="20"/>
        <end position="100"/>
    </location>
</feature>
<name>A0A0C2XJK7_HEBCY</name>